<name>A0AA37Q5X5_9BACT</name>
<dbReference type="PANTHER" id="PTHR15032">
    <property type="entry name" value="N-ACYL-PHOSPHATIDYLETHANOLAMINE-HYDROLYZING PHOSPHOLIPASE D"/>
    <property type="match status" value="1"/>
</dbReference>
<dbReference type="SUPFAM" id="SSF56281">
    <property type="entry name" value="Metallo-hydrolase/oxidoreductase"/>
    <property type="match status" value="1"/>
</dbReference>
<evidence type="ECO:0000256" key="1">
    <source>
        <dbReference type="SAM" id="Phobius"/>
    </source>
</evidence>
<dbReference type="Gene3D" id="3.60.15.10">
    <property type="entry name" value="Ribonuclease Z/Hydroxyacylglutathione hydrolase-like"/>
    <property type="match status" value="1"/>
</dbReference>
<accession>A0AA37Q5X5</accession>
<keyword evidence="1" id="KW-1133">Transmembrane helix</keyword>
<keyword evidence="1" id="KW-0812">Transmembrane</keyword>
<reference evidence="3" key="1">
    <citation type="submission" date="2022-08" db="EMBL/GenBank/DDBJ databases">
        <title>Draft genome sequencing of Roseisolibacter agri AW1220.</title>
        <authorList>
            <person name="Tobiishi Y."/>
            <person name="Tonouchi A."/>
        </authorList>
    </citation>
    <scope>NUCLEOTIDE SEQUENCE</scope>
    <source>
        <strain evidence="3">AW1220</strain>
    </source>
</reference>
<proteinExistence type="predicted"/>
<gene>
    <name evidence="3" type="ORF">rosag_17800</name>
</gene>
<keyword evidence="4" id="KW-1185">Reference proteome</keyword>
<comment type="caution">
    <text evidence="3">The sequence shown here is derived from an EMBL/GenBank/DDBJ whole genome shotgun (WGS) entry which is preliminary data.</text>
</comment>
<evidence type="ECO:0000259" key="2">
    <source>
        <dbReference type="Pfam" id="PF12706"/>
    </source>
</evidence>
<dbReference type="InterPro" id="IPR036866">
    <property type="entry name" value="RibonucZ/Hydroxyglut_hydro"/>
</dbReference>
<dbReference type="InterPro" id="IPR001279">
    <property type="entry name" value="Metallo-B-lactamas"/>
</dbReference>
<dbReference type="PANTHER" id="PTHR15032:SF4">
    <property type="entry name" value="N-ACYL-PHOSPHATIDYLETHANOLAMINE-HYDROLYZING PHOSPHOLIPASE D"/>
    <property type="match status" value="1"/>
</dbReference>
<protein>
    <submittedName>
        <fullName evidence="3">MBL fold metallo-hydrolase</fullName>
    </submittedName>
</protein>
<sequence length="417" mass="45499">MTVVATDRAQVAEATPPRARRWWRALLWSALALVALLAAGGGALWLAAREAMGGRVEGARLARAERSPQWRDGRFDNRLPRVDGPMLRALGAFAFGGSEHRTPDAPVPVLARSAADYRTPPASGLRVTWLGHSTLLLEIDGRRVLIDPVWGERASPFTFMGPQRFFAPPLPLAELPPVDAVVISHDHYDHLDVPTVRALVARGVRWIVPLGVGAHLRAWGVAEHDVTELDWWDAAQVEGITVTATPARHFSGRGLGDRNRTLWAGWAFAGATHRVFYSGDTALHEEFDDIGARLGPFDLTMIESGAYSAMWADVHLGPEQAVLAHRLVRGDVMLPVHWGLFDLALHGWTEPMERVLVAARQAGVRVASPRPGGMVEPATVGAPERWWPTVPWQGAAEAPVRSTGVASLQRLMPDAPR</sequence>
<dbReference type="GO" id="GO:0005737">
    <property type="term" value="C:cytoplasm"/>
    <property type="evidence" value="ECO:0007669"/>
    <property type="project" value="TreeGrafter"/>
</dbReference>
<dbReference type="EMBL" id="BRXS01000003">
    <property type="protein sequence ID" value="GLC25267.1"/>
    <property type="molecule type" value="Genomic_DNA"/>
</dbReference>
<evidence type="ECO:0000313" key="4">
    <source>
        <dbReference type="Proteomes" id="UP001161325"/>
    </source>
</evidence>
<organism evidence="3 4">
    <name type="scientific">Roseisolibacter agri</name>
    <dbReference type="NCBI Taxonomy" id="2014610"/>
    <lineage>
        <taxon>Bacteria</taxon>
        <taxon>Pseudomonadati</taxon>
        <taxon>Gemmatimonadota</taxon>
        <taxon>Gemmatimonadia</taxon>
        <taxon>Gemmatimonadales</taxon>
        <taxon>Gemmatimonadaceae</taxon>
        <taxon>Roseisolibacter</taxon>
    </lineage>
</organism>
<keyword evidence="1" id="KW-0472">Membrane</keyword>
<evidence type="ECO:0000313" key="3">
    <source>
        <dbReference type="EMBL" id="GLC25267.1"/>
    </source>
</evidence>
<dbReference type="AlphaFoldDB" id="A0AA37Q5X5"/>
<dbReference type="Proteomes" id="UP001161325">
    <property type="component" value="Unassembled WGS sequence"/>
</dbReference>
<dbReference type="Pfam" id="PF12706">
    <property type="entry name" value="Lactamase_B_2"/>
    <property type="match status" value="1"/>
</dbReference>
<feature type="transmembrane region" description="Helical" evidence="1">
    <location>
        <begin position="25"/>
        <end position="47"/>
    </location>
</feature>
<feature type="domain" description="Metallo-beta-lactamase" evidence="2">
    <location>
        <begin position="142"/>
        <end position="338"/>
    </location>
</feature>